<sequence>MSKSRDTSGTPGAARVPKRTLAAVVTSQIRERILAGGFPPGTPMNEVELATRFQTSRGPVREALHRLVQEGLLVGTPHKGISVRVLTPDDLDDLYFARAAIERAALVRLIRRGASAALIANLEQAVKQLALAVEHQDWLQVSAADLRFHVHIVEAAGSERLTLMYRSLAAQSRLGLNLLVGTYKGRQDLVDEHEQLLSLLASGDRSGLLRTLDKHFGDALDTLRHHREPAADVAEPAADADPTDPQEGA</sequence>
<dbReference type="InterPro" id="IPR036390">
    <property type="entry name" value="WH_DNA-bd_sf"/>
</dbReference>
<evidence type="ECO:0000313" key="7">
    <source>
        <dbReference type="EMBL" id="RKN27387.1"/>
    </source>
</evidence>
<name>A0A3A9WIJ7_9ACTN</name>
<feature type="domain" description="HTH gntR-type" evidence="5">
    <location>
        <begin position="19"/>
        <end position="86"/>
    </location>
</feature>
<dbReference type="InterPro" id="IPR011711">
    <property type="entry name" value="GntR_C"/>
</dbReference>
<dbReference type="Pfam" id="PF07729">
    <property type="entry name" value="FCD"/>
    <property type="match status" value="1"/>
</dbReference>
<dbReference type="SMART" id="SM00345">
    <property type="entry name" value="HTH_GNTR"/>
    <property type="match status" value="1"/>
</dbReference>
<dbReference type="EMBL" id="RBDY01000001">
    <property type="protein sequence ID" value="RKN27387.1"/>
    <property type="molecule type" value="Genomic_DNA"/>
</dbReference>
<dbReference type="OrthoDB" id="5243844at2"/>
<dbReference type="Proteomes" id="UP000268652">
    <property type="component" value="Unassembled WGS sequence"/>
</dbReference>
<dbReference type="GO" id="GO:0003700">
    <property type="term" value="F:DNA-binding transcription factor activity"/>
    <property type="evidence" value="ECO:0007669"/>
    <property type="project" value="InterPro"/>
</dbReference>
<dbReference type="InterPro" id="IPR008920">
    <property type="entry name" value="TF_FadR/GntR_C"/>
</dbReference>
<dbReference type="SMART" id="SM00895">
    <property type="entry name" value="FCD"/>
    <property type="match status" value="1"/>
</dbReference>
<keyword evidence="8" id="KW-1185">Reference proteome</keyword>
<dbReference type="InterPro" id="IPR000524">
    <property type="entry name" value="Tscrpt_reg_HTH_GntR"/>
</dbReference>
<dbReference type="GO" id="GO:0003677">
    <property type="term" value="F:DNA binding"/>
    <property type="evidence" value="ECO:0007669"/>
    <property type="project" value="UniProtKB-KW"/>
</dbReference>
<dbReference type="EMBL" id="RBDX01000001">
    <property type="protein sequence ID" value="RKN12848.1"/>
    <property type="molecule type" value="Genomic_DNA"/>
</dbReference>
<dbReference type="Gene3D" id="1.20.120.530">
    <property type="entry name" value="GntR ligand-binding domain-like"/>
    <property type="match status" value="1"/>
</dbReference>
<feature type="compositionally biased region" description="Low complexity" evidence="4">
    <location>
        <begin position="231"/>
        <end position="249"/>
    </location>
</feature>
<dbReference type="PROSITE" id="PS50949">
    <property type="entry name" value="HTH_GNTR"/>
    <property type="match status" value="1"/>
</dbReference>
<dbReference type="InterPro" id="IPR036388">
    <property type="entry name" value="WH-like_DNA-bd_sf"/>
</dbReference>
<evidence type="ECO:0000313" key="8">
    <source>
        <dbReference type="Proteomes" id="UP000268652"/>
    </source>
</evidence>
<evidence type="ECO:0000256" key="4">
    <source>
        <dbReference type="SAM" id="MobiDB-lite"/>
    </source>
</evidence>
<dbReference type="SUPFAM" id="SSF46785">
    <property type="entry name" value="Winged helix' DNA-binding domain"/>
    <property type="match status" value="1"/>
</dbReference>
<evidence type="ECO:0000256" key="3">
    <source>
        <dbReference type="ARBA" id="ARBA00023163"/>
    </source>
</evidence>
<feature type="region of interest" description="Disordered" evidence="4">
    <location>
        <begin position="229"/>
        <end position="249"/>
    </location>
</feature>
<keyword evidence="2" id="KW-0238">DNA-binding</keyword>
<dbReference type="CDD" id="cd07377">
    <property type="entry name" value="WHTH_GntR"/>
    <property type="match status" value="1"/>
</dbReference>
<accession>A0A3A9WIJ7</accession>
<dbReference type="Proteomes" id="UP000275024">
    <property type="component" value="Unassembled WGS sequence"/>
</dbReference>
<evidence type="ECO:0000313" key="6">
    <source>
        <dbReference type="EMBL" id="RKN12848.1"/>
    </source>
</evidence>
<protein>
    <submittedName>
        <fullName evidence="6">GntR family transcriptional regulator</fullName>
    </submittedName>
</protein>
<dbReference type="Pfam" id="PF00392">
    <property type="entry name" value="GntR"/>
    <property type="match status" value="1"/>
</dbReference>
<dbReference type="SUPFAM" id="SSF48008">
    <property type="entry name" value="GntR ligand-binding domain-like"/>
    <property type="match status" value="1"/>
</dbReference>
<reference evidence="8 9" key="1">
    <citation type="submission" date="2018-09" db="EMBL/GenBank/DDBJ databases">
        <title>Streptomyces sp. nov. DS1-2, an endophytic actinomycete isolated from roots of Dendrobium scabrilingue.</title>
        <authorList>
            <person name="Kuncharoen N."/>
            <person name="Kudo T."/>
            <person name="Ohkuma M."/>
            <person name="Yuki M."/>
            <person name="Tanasupawat S."/>
        </authorList>
    </citation>
    <scope>NUCLEOTIDE SEQUENCE [LARGE SCALE GENOMIC DNA]</scope>
    <source>
        <strain evidence="6 9">AZ1-7</strain>
        <strain evidence="7 8">DS1-2</strain>
    </source>
</reference>
<dbReference type="AlphaFoldDB" id="A0A3A9WIJ7"/>
<dbReference type="Gene3D" id="1.10.10.10">
    <property type="entry name" value="Winged helix-like DNA-binding domain superfamily/Winged helix DNA-binding domain"/>
    <property type="match status" value="1"/>
</dbReference>
<dbReference type="RefSeq" id="WP_120694755.1">
    <property type="nucleotide sequence ID" value="NZ_RBDX01000001.1"/>
</dbReference>
<keyword evidence="1" id="KW-0805">Transcription regulation</keyword>
<evidence type="ECO:0000256" key="1">
    <source>
        <dbReference type="ARBA" id="ARBA00023015"/>
    </source>
</evidence>
<dbReference type="PANTHER" id="PTHR43537:SF45">
    <property type="entry name" value="GNTR FAMILY REGULATORY PROTEIN"/>
    <property type="match status" value="1"/>
</dbReference>
<evidence type="ECO:0000259" key="5">
    <source>
        <dbReference type="PROSITE" id="PS50949"/>
    </source>
</evidence>
<evidence type="ECO:0000256" key="2">
    <source>
        <dbReference type="ARBA" id="ARBA00023125"/>
    </source>
</evidence>
<proteinExistence type="predicted"/>
<dbReference type="PANTHER" id="PTHR43537">
    <property type="entry name" value="TRANSCRIPTIONAL REGULATOR, GNTR FAMILY"/>
    <property type="match status" value="1"/>
</dbReference>
<comment type="caution">
    <text evidence="6">The sequence shown here is derived from an EMBL/GenBank/DDBJ whole genome shotgun (WGS) entry which is preliminary data.</text>
</comment>
<organism evidence="6 9">
    <name type="scientific">Streptomyces radicis</name>
    <dbReference type="NCBI Taxonomy" id="1750517"/>
    <lineage>
        <taxon>Bacteria</taxon>
        <taxon>Bacillati</taxon>
        <taxon>Actinomycetota</taxon>
        <taxon>Actinomycetes</taxon>
        <taxon>Kitasatosporales</taxon>
        <taxon>Streptomycetaceae</taxon>
        <taxon>Streptomyces</taxon>
    </lineage>
</organism>
<keyword evidence="3" id="KW-0804">Transcription</keyword>
<evidence type="ECO:0000313" key="9">
    <source>
        <dbReference type="Proteomes" id="UP000275024"/>
    </source>
</evidence>
<gene>
    <name evidence="7" type="ORF">D7318_00245</name>
    <name evidence="6" type="ORF">D7319_02650</name>
</gene>